<name>A0A3D9HZI0_9BACL</name>
<proteinExistence type="predicted"/>
<evidence type="ECO:0000259" key="1">
    <source>
        <dbReference type="Pfam" id="PF25778"/>
    </source>
</evidence>
<sequence length="240" mass="26538">MQAFNRVSLRDPTGYGQQPLLFIPNQGQADDKFAYVAQKFGLYVGVSSQAVSMVFCKPNTNGIALHLVWTFVGASTEAELQGLDQAEGLFHYLLSDDPSSRFTNLPPFRKVVCKSLWHGIDVIIQDQDQALKYDWVVHPGGKPEKIRLTCEGCEDIRLDEEGNLHYHTKLGIVTDSKPVAYQADGSRLVDIACRYSLSERSDGSMTVGFELPEGYDDSLALVIDPILSYGVFLGGKDKQA</sequence>
<dbReference type="InterPro" id="IPR057708">
    <property type="entry name" value="DUF7948"/>
</dbReference>
<protein>
    <recommendedName>
        <fullName evidence="1">DUF7948 domain-containing protein</fullName>
    </recommendedName>
</protein>
<evidence type="ECO:0000313" key="3">
    <source>
        <dbReference type="Proteomes" id="UP000256869"/>
    </source>
</evidence>
<keyword evidence="3" id="KW-1185">Reference proteome</keyword>
<accession>A0A3D9HZI0</accession>
<dbReference type="OrthoDB" id="9796428at2"/>
<gene>
    <name evidence="2" type="ORF">DFP95_12031</name>
</gene>
<comment type="caution">
    <text evidence="2">The sequence shown here is derived from an EMBL/GenBank/DDBJ whole genome shotgun (WGS) entry which is preliminary data.</text>
</comment>
<feature type="domain" description="DUF7948" evidence="1">
    <location>
        <begin position="22"/>
        <end position="226"/>
    </location>
</feature>
<evidence type="ECO:0000313" key="2">
    <source>
        <dbReference type="EMBL" id="RED54938.1"/>
    </source>
</evidence>
<dbReference type="RefSeq" id="WP_115995053.1">
    <property type="nucleotide sequence ID" value="NZ_QRDY01000020.1"/>
</dbReference>
<dbReference type="AlphaFoldDB" id="A0A3D9HZI0"/>
<organism evidence="2 3">
    <name type="scientific">Cohnella lupini</name>
    <dbReference type="NCBI Taxonomy" id="1294267"/>
    <lineage>
        <taxon>Bacteria</taxon>
        <taxon>Bacillati</taxon>
        <taxon>Bacillota</taxon>
        <taxon>Bacilli</taxon>
        <taxon>Bacillales</taxon>
        <taxon>Paenibacillaceae</taxon>
        <taxon>Cohnella</taxon>
    </lineage>
</organism>
<reference evidence="2 3" key="1">
    <citation type="submission" date="2018-07" db="EMBL/GenBank/DDBJ databases">
        <title>Genomic Encyclopedia of Type Strains, Phase III (KMG-III): the genomes of soil and plant-associated and newly described type strains.</title>
        <authorList>
            <person name="Whitman W."/>
        </authorList>
    </citation>
    <scope>NUCLEOTIDE SEQUENCE [LARGE SCALE GENOMIC DNA]</scope>
    <source>
        <strain evidence="2 3">CECT 8236</strain>
    </source>
</reference>
<dbReference type="Proteomes" id="UP000256869">
    <property type="component" value="Unassembled WGS sequence"/>
</dbReference>
<dbReference type="Pfam" id="PF25778">
    <property type="entry name" value="DUF7948"/>
    <property type="match status" value="1"/>
</dbReference>
<dbReference type="EMBL" id="QRDY01000020">
    <property type="protein sequence ID" value="RED54938.1"/>
    <property type="molecule type" value="Genomic_DNA"/>
</dbReference>